<name>A0ABN8RK83_9CNID</name>
<feature type="non-terminal residue" evidence="1">
    <location>
        <position position="449"/>
    </location>
</feature>
<sequence>MPYKFKRDCPVCGKPELLSLSDHLRQVHRLKSHERKQWLKAAVFSGSKKSLGITQGVSRRFTQLLHTEKERRRERKRTIAAVKEPEKPQHCIVKRPKFTDDVLLATEPYPDFMFRHKFSLLVVGPSQSGKTVFVEQILTRDRIVYETNKPGRILWYYSQWQDRYEALKSAIGKDIKFFRGLPTFQEDLREIDPKYNNVIIFDDLMAEAIESPIVSRLFTQGRHRNASVILLLQNMFPKGKFNTDISRNAQYMALFRSPNDRKQIRIVAERMFDKNRQRFMTAYYQETERPYGYIFVDNKPDTAANKQVLSDIFGSCRVYPSINKTLKPEGEVESIPPKDLIVSPKYAEAKSSARKPKPFDLDWCGMTWPALQNYLHGAPYLKAIPEGFGLCEMYTSTRNAVNPYTPTVMFASENYWPVKIKHYSNGKRKWIYIHEDEPSVQAFVQETKA</sequence>
<proteinExistence type="predicted"/>
<reference evidence="1 2" key="1">
    <citation type="submission" date="2022-05" db="EMBL/GenBank/DDBJ databases">
        <authorList>
            <consortium name="Genoscope - CEA"/>
            <person name="William W."/>
        </authorList>
    </citation>
    <scope>NUCLEOTIDE SEQUENCE [LARGE SCALE GENOMIC DNA]</scope>
</reference>
<comment type="caution">
    <text evidence="1">The sequence shown here is derived from an EMBL/GenBank/DDBJ whole genome shotgun (WGS) entry which is preliminary data.</text>
</comment>
<keyword evidence="2" id="KW-1185">Reference proteome</keyword>
<accession>A0ABN8RK83</accession>
<dbReference type="SUPFAM" id="SSF52540">
    <property type="entry name" value="P-loop containing nucleoside triphosphate hydrolases"/>
    <property type="match status" value="1"/>
</dbReference>
<evidence type="ECO:0000313" key="2">
    <source>
        <dbReference type="Proteomes" id="UP001159405"/>
    </source>
</evidence>
<dbReference type="Proteomes" id="UP001159405">
    <property type="component" value="Unassembled WGS sequence"/>
</dbReference>
<dbReference type="Gene3D" id="3.40.50.300">
    <property type="entry name" value="P-loop containing nucleotide triphosphate hydrolases"/>
    <property type="match status" value="1"/>
</dbReference>
<evidence type="ECO:0000313" key="1">
    <source>
        <dbReference type="EMBL" id="CAH3179795.1"/>
    </source>
</evidence>
<organism evidence="1 2">
    <name type="scientific">Porites lobata</name>
    <dbReference type="NCBI Taxonomy" id="104759"/>
    <lineage>
        <taxon>Eukaryota</taxon>
        <taxon>Metazoa</taxon>
        <taxon>Cnidaria</taxon>
        <taxon>Anthozoa</taxon>
        <taxon>Hexacorallia</taxon>
        <taxon>Scleractinia</taxon>
        <taxon>Fungiina</taxon>
        <taxon>Poritidae</taxon>
        <taxon>Porites</taxon>
    </lineage>
</organism>
<gene>
    <name evidence="1" type="ORF">PLOB_00022464</name>
</gene>
<dbReference type="EMBL" id="CALNXK010000263">
    <property type="protein sequence ID" value="CAH3179795.1"/>
    <property type="molecule type" value="Genomic_DNA"/>
</dbReference>
<protein>
    <submittedName>
        <fullName evidence="1">Uncharacterized protein</fullName>
    </submittedName>
</protein>
<dbReference type="InterPro" id="IPR027417">
    <property type="entry name" value="P-loop_NTPase"/>
</dbReference>